<evidence type="ECO:0000259" key="10">
    <source>
        <dbReference type="Pfam" id="PF00593"/>
    </source>
</evidence>
<evidence type="ECO:0000256" key="3">
    <source>
        <dbReference type="ARBA" id="ARBA00022452"/>
    </source>
</evidence>
<keyword evidence="3 8" id="KW-1134">Transmembrane beta strand</keyword>
<dbReference type="Gene3D" id="2.170.130.10">
    <property type="entry name" value="TonB-dependent receptor, plug domain"/>
    <property type="match status" value="1"/>
</dbReference>
<comment type="subcellular location">
    <subcellularLocation>
        <location evidence="1 8">Cell outer membrane</location>
        <topology evidence="1 8">Multi-pass membrane protein</topology>
    </subcellularLocation>
</comment>
<evidence type="ECO:0000256" key="8">
    <source>
        <dbReference type="PROSITE-ProRule" id="PRU01360"/>
    </source>
</evidence>
<evidence type="ECO:0000313" key="12">
    <source>
        <dbReference type="EMBL" id="GGF04112.1"/>
    </source>
</evidence>
<dbReference type="Pfam" id="PF13715">
    <property type="entry name" value="CarbopepD_reg_2"/>
    <property type="match status" value="1"/>
</dbReference>
<evidence type="ECO:0000256" key="7">
    <source>
        <dbReference type="ARBA" id="ARBA00023237"/>
    </source>
</evidence>
<evidence type="ECO:0000256" key="1">
    <source>
        <dbReference type="ARBA" id="ARBA00004571"/>
    </source>
</evidence>
<keyword evidence="2 8" id="KW-0813">Transport</keyword>
<dbReference type="Proteomes" id="UP000632273">
    <property type="component" value="Unassembled WGS sequence"/>
</dbReference>
<dbReference type="Pfam" id="PF07715">
    <property type="entry name" value="Plug"/>
    <property type="match status" value="1"/>
</dbReference>
<dbReference type="InterPro" id="IPR012910">
    <property type="entry name" value="Plug_dom"/>
</dbReference>
<evidence type="ECO:0000256" key="6">
    <source>
        <dbReference type="ARBA" id="ARBA00023136"/>
    </source>
</evidence>
<comment type="caution">
    <text evidence="12">The sequence shown here is derived from an EMBL/GenBank/DDBJ whole genome shotgun (WGS) entry which is preliminary data.</text>
</comment>
<gene>
    <name evidence="12" type="ORF">GCM10011383_13980</name>
</gene>
<dbReference type="InterPro" id="IPR039426">
    <property type="entry name" value="TonB-dep_rcpt-like"/>
</dbReference>
<dbReference type="Gene3D" id="2.40.170.20">
    <property type="entry name" value="TonB-dependent receptor, beta-barrel domain"/>
    <property type="match status" value="1"/>
</dbReference>
<dbReference type="InterPro" id="IPR023997">
    <property type="entry name" value="TonB-dep_OMP_SusC/RagA_CS"/>
</dbReference>
<organism evidence="12 13">
    <name type="scientific">Hymenobacter cavernae</name>
    <dbReference type="NCBI Taxonomy" id="2044852"/>
    <lineage>
        <taxon>Bacteria</taxon>
        <taxon>Pseudomonadati</taxon>
        <taxon>Bacteroidota</taxon>
        <taxon>Cytophagia</taxon>
        <taxon>Cytophagales</taxon>
        <taxon>Hymenobacteraceae</taxon>
        <taxon>Hymenobacter</taxon>
    </lineage>
</organism>
<dbReference type="InterPro" id="IPR000531">
    <property type="entry name" value="Beta-barrel_TonB"/>
</dbReference>
<accession>A0ABQ1TYB7</accession>
<reference evidence="13" key="1">
    <citation type="journal article" date="2019" name="Int. J. Syst. Evol. Microbiol.">
        <title>The Global Catalogue of Microorganisms (GCM) 10K type strain sequencing project: providing services to taxonomists for standard genome sequencing and annotation.</title>
        <authorList>
            <consortium name="The Broad Institute Genomics Platform"/>
            <consortium name="The Broad Institute Genome Sequencing Center for Infectious Disease"/>
            <person name="Wu L."/>
            <person name="Ma J."/>
        </authorList>
    </citation>
    <scope>NUCLEOTIDE SEQUENCE [LARGE SCALE GENOMIC DNA]</scope>
    <source>
        <strain evidence="13">CGMCC 1.15197</strain>
    </source>
</reference>
<dbReference type="InterPro" id="IPR036942">
    <property type="entry name" value="Beta-barrel_TonB_sf"/>
</dbReference>
<dbReference type="Gene3D" id="2.60.40.1120">
    <property type="entry name" value="Carboxypeptidase-like, regulatory domain"/>
    <property type="match status" value="1"/>
</dbReference>
<dbReference type="Pfam" id="PF00593">
    <property type="entry name" value="TonB_dep_Rec_b-barrel"/>
    <property type="match status" value="1"/>
</dbReference>
<keyword evidence="4 8" id="KW-0812">Transmembrane</keyword>
<dbReference type="PROSITE" id="PS52016">
    <property type="entry name" value="TONB_DEPENDENT_REC_3"/>
    <property type="match status" value="1"/>
</dbReference>
<name>A0ABQ1TYB7_9BACT</name>
<keyword evidence="5 9" id="KW-0798">TonB box</keyword>
<dbReference type="EMBL" id="BMHT01000002">
    <property type="protein sequence ID" value="GGF04112.1"/>
    <property type="molecule type" value="Genomic_DNA"/>
</dbReference>
<sequence>MVEPRTRILPATASLTNVADVRVSGRVTQKSGEGLPGVTVVVKGSTQGTSTDGSGNFSLTAPEGSTLVFSSVGYTRREVPVTNATTTLNITLTEDTQALKEVVVVGYGTQERQSVTGAVASVSAREITAQPVPDAAQAIQGRAAGVQIVSNSGAPGGTGGTSVRVRGITSAGNNSPLFVVDGFPLPTAVDANGVATGNELSTINPNDIESIDVLKDASATAIYGLRAANGVVIITTKRGKAGVATVNLDVYRGTQNVWRQIPLLNAQQFAQLNNEARTAGGLALIPKYANPESLGEGTDWLGEIFRPAKIQNYAISATGGSEKARYAVSAGYFQQDGTIIGSTFQRFTLRANGEVQLSKALKIGNTLALTHQDERPLNNENNEFSGVIQLAVQAPPVAPARNPDGSFYEFTSADNYGEENPVTAALRPNLKNNRNRGTATFYAELEPVTGLRFRTNVGADLQFLQRDEFFPSIVGSSKYPASQSVANSSSNYSPSYLIENTATYDKLFAGKHNVTLLLGQSAQQFDNFYLSAGRTGYSSNYLTIIDRGPVNAQIANGGGNSRSRLASYFGRLNYEFAGKYLFAATARYDGSSAFSPDNQFGFFPGVSAGWRLSEEDFVKSYSGISNLKLRVGWGRVGNPLNAGTFAYLATINSAVLSNNGVPGTGYVFGTGSQTQVIGGAPTRLANTDLQWETNEQTNIGLDLGLWQNRVAVTLDLYKRTSPNLIAAVPVSYVSGTSESINTNAAASSNKGVDLSVTTNNIVSGDNGFNWSTTLNFSTYKNRITSLGAGRPYFGQSTRGGGSLVRYAEGVAFGSFYGYVADGIFQTPDEVTSAPTQTSGTAPGDIRFKDLNGDGVITADDQTYIGNPNPDFTYGLSNTLSFKGFDLNVFLQGSQGNDVYNLNRYYTEGGLYGASNAGTITLDRWTGSGTSNFVPRAVAGDPNSNLRVSSHYVENGSYMRIKLLTLGYTLPKSILGRVYAQSLRVYVTAQNLLTVTDYDGFDPELGNQGGSLGVDRGIYPQARVFLAGLNIGF</sequence>
<proteinExistence type="inferred from homology"/>
<evidence type="ECO:0000313" key="13">
    <source>
        <dbReference type="Proteomes" id="UP000632273"/>
    </source>
</evidence>
<evidence type="ECO:0000259" key="11">
    <source>
        <dbReference type="Pfam" id="PF07715"/>
    </source>
</evidence>
<dbReference type="InterPro" id="IPR008969">
    <property type="entry name" value="CarboxyPept-like_regulatory"/>
</dbReference>
<feature type="domain" description="TonB-dependent receptor-like beta-barrel" evidence="10">
    <location>
        <begin position="413"/>
        <end position="991"/>
    </location>
</feature>
<dbReference type="InterPro" id="IPR037066">
    <property type="entry name" value="Plug_dom_sf"/>
</dbReference>
<keyword evidence="6 8" id="KW-0472">Membrane</keyword>
<evidence type="ECO:0000256" key="9">
    <source>
        <dbReference type="RuleBase" id="RU003357"/>
    </source>
</evidence>
<keyword evidence="13" id="KW-1185">Reference proteome</keyword>
<dbReference type="NCBIfam" id="TIGR04056">
    <property type="entry name" value="OMP_RagA_SusC"/>
    <property type="match status" value="1"/>
</dbReference>
<feature type="domain" description="TonB-dependent receptor plug" evidence="11">
    <location>
        <begin position="113"/>
        <end position="231"/>
    </location>
</feature>
<dbReference type="SUPFAM" id="SSF49464">
    <property type="entry name" value="Carboxypeptidase regulatory domain-like"/>
    <property type="match status" value="1"/>
</dbReference>
<evidence type="ECO:0000256" key="2">
    <source>
        <dbReference type="ARBA" id="ARBA00022448"/>
    </source>
</evidence>
<protein>
    <submittedName>
        <fullName evidence="12">SusC/RagA family TonB-linked outer membrane protein</fullName>
    </submittedName>
</protein>
<keyword evidence="7 8" id="KW-0998">Cell outer membrane</keyword>
<dbReference type="InterPro" id="IPR023996">
    <property type="entry name" value="TonB-dep_OMP_SusC/RagA"/>
</dbReference>
<dbReference type="NCBIfam" id="TIGR04057">
    <property type="entry name" value="SusC_RagA_signa"/>
    <property type="match status" value="1"/>
</dbReference>
<evidence type="ECO:0000256" key="4">
    <source>
        <dbReference type="ARBA" id="ARBA00022692"/>
    </source>
</evidence>
<evidence type="ECO:0000256" key="5">
    <source>
        <dbReference type="ARBA" id="ARBA00023077"/>
    </source>
</evidence>
<comment type="similarity">
    <text evidence="8 9">Belongs to the TonB-dependent receptor family.</text>
</comment>
<dbReference type="SUPFAM" id="SSF56935">
    <property type="entry name" value="Porins"/>
    <property type="match status" value="1"/>
</dbReference>